<protein>
    <submittedName>
        <fullName evidence="2">MarR family transcriptional regulator</fullName>
    </submittedName>
</protein>
<dbReference type="PANTHER" id="PTHR33164">
    <property type="entry name" value="TRANSCRIPTIONAL REGULATOR, MARR FAMILY"/>
    <property type="match status" value="1"/>
</dbReference>
<dbReference type="GO" id="GO:0003700">
    <property type="term" value="F:DNA-binding transcription factor activity"/>
    <property type="evidence" value="ECO:0007669"/>
    <property type="project" value="InterPro"/>
</dbReference>
<dbReference type="Gene3D" id="1.10.10.10">
    <property type="entry name" value="Winged helix-like DNA-binding domain superfamily/Winged helix DNA-binding domain"/>
    <property type="match status" value="1"/>
</dbReference>
<dbReference type="PRINTS" id="PR00598">
    <property type="entry name" value="HTHMARR"/>
</dbReference>
<dbReference type="PROSITE" id="PS50995">
    <property type="entry name" value="HTH_MARR_2"/>
    <property type="match status" value="1"/>
</dbReference>
<reference evidence="2 3" key="1">
    <citation type="submission" date="2015-12" db="EMBL/GenBank/DDBJ databases">
        <title>Complete genome sequence of Pseudoalteromonas rubra SCSIO 6842, harboring a conjugative plasmid.</title>
        <authorList>
            <person name="Li B."/>
            <person name="Wang X."/>
        </authorList>
    </citation>
    <scope>NUCLEOTIDE SEQUENCE [LARGE SCALE GENOMIC DNA]</scope>
    <source>
        <strain evidence="2 3">SCSIO 6842</strain>
    </source>
</reference>
<dbReference type="AlphaFoldDB" id="A0A0U3HRG2"/>
<dbReference type="InterPro" id="IPR000835">
    <property type="entry name" value="HTH_MarR-typ"/>
</dbReference>
<accession>A0A0U3HRG2</accession>
<dbReference type="SMART" id="SM00347">
    <property type="entry name" value="HTH_MARR"/>
    <property type="match status" value="1"/>
</dbReference>
<dbReference type="Proteomes" id="UP000069015">
    <property type="component" value="Chromosome 2"/>
</dbReference>
<evidence type="ECO:0000259" key="1">
    <source>
        <dbReference type="PROSITE" id="PS50995"/>
    </source>
</evidence>
<dbReference type="SUPFAM" id="SSF46785">
    <property type="entry name" value="Winged helix' DNA-binding domain"/>
    <property type="match status" value="1"/>
</dbReference>
<evidence type="ECO:0000313" key="2">
    <source>
        <dbReference type="EMBL" id="ALU45525.1"/>
    </source>
</evidence>
<dbReference type="InterPro" id="IPR036388">
    <property type="entry name" value="WH-like_DNA-bd_sf"/>
</dbReference>
<dbReference type="GO" id="GO:0006950">
    <property type="term" value="P:response to stress"/>
    <property type="evidence" value="ECO:0007669"/>
    <property type="project" value="TreeGrafter"/>
</dbReference>
<proteinExistence type="predicted"/>
<gene>
    <name evidence="2" type="ORF">AT705_21540</name>
</gene>
<sequence length="152" mass="17176">MGRCTWSLIVAFDINEFLPYRMVRLANAMSEAFSEVYEQAGLTVPQWRVLVHLAQHPGATAKQLCDLASMDKSTVSRAIKQLQQQSMLVAQQSETDKRATEMHLTPLGLALYETLTPEALAWESKLLSELNPEEKQALLVMMQKLEGHFLSR</sequence>
<dbReference type="InterPro" id="IPR036390">
    <property type="entry name" value="WH_DNA-bd_sf"/>
</dbReference>
<evidence type="ECO:0000313" key="3">
    <source>
        <dbReference type="Proteomes" id="UP000069015"/>
    </source>
</evidence>
<organism evidence="2 3">
    <name type="scientific">Pseudoalteromonas rubra</name>
    <dbReference type="NCBI Taxonomy" id="43658"/>
    <lineage>
        <taxon>Bacteria</taxon>
        <taxon>Pseudomonadati</taxon>
        <taxon>Pseudomonadota</taxon>
        <taxon>Gammaproteobacteria</taxon>
        <taxon>Alteromonadales</taxon>
        <taxon>Pseudoalteromonadaceae</taxon>
        <taxon>Pseudoalteromonas</taxon>
    </lineage>
</organism>
<dbReference type="EMBL" id="CP013612">
    <property type="protein sequence ID" value="ALU45525.1"/>
    <property type="molecule type" value="Genomic_DNA"/>
</dbReference>
<feature type="domain" description="HTH marR-type" evidence="1">
    <location>
        <begin position="15"/>
        <end position="147"/>
    </location>
</feature>
<dbReference type="Pfam" id="PF12802">
    <property type="entry name" value="MarR_2"/>
    <property type="match status" value="1"/>
</dbReference>
<name>A0A0U3HRG2_9GAMM</name>
<dbReference type="InterPro" id="IPR039422">
    <property type="entry name" value="MarR/SlyA-like"/>
</dbReference>
<dbReference type="PANTHER" id="PTHR33164:SF57">
    <property type="entry name" value="MARR-FAMILY TRANSCRIPTIONAL REGULATOR"/>
    <property type="match status" value="1"/>
</dbReference>
<dbReference type="KEGG" id="prr:AT705_21540"/>